<accession>A0A2P5BXS3</accession>
<gene>
    <name evidence="2" type="ORF">PanWU01x14_201340</name>
</gene>
<evidence type="ECO:0000313" key="3">
    <source>
        <dbReference type="Proteomes" id="UP000237105"/>
    </source>
</evidence>
<reference evidence="3" key="1">
    <citation type="submission" date="2016-06" db="EMBL/GenBank/DDBJ databases">
        <title>Parallel loss of symbiosis genes in relatives of nitrogen-fixing non-legume Parasponia.</title>
        <authorList>
            <person name="Van Velzen R."/>
            <person name="Holmer R."/>
            <person name="Bu F."/>
            <person name="Rutten L."/>
            <person name="Van Zeijl A."/>
            <person name="Liu W."/>
            <person name="Santuari L."/>
            <person name="Cao Q."/>
            <person name="Sharma T."/>
            <person name="Shen D."/>
            <person name="Roswanjaya Y."/>
            <person name="Wardhani T."/>
            <person name="Kalhor M.S."/>
            <person name="Jansen J."/>
            <person name="Van den Hoogen J."/>
            <person name="Gungor B."/>
            <person name="Hartog M."/>
            <person name="Hontelez J."/>
            <person name="Verver J."/>
            <person name="Yang W.-C."/>
            <person name="Schijlen E."/>
            <person name="Repin R."/>
            <person name="Schilthuizen M."/>
            <person name="Schranz E."/>
            <person name="Heidstra R."/>
            <person name="Miyata K."/>
            <person name="Fedorova E."/>
            <person name="Kohlen W."/>
            <person name="Bisseling T."/>
            <person name="Smit S."/>
            <person name="Geurts R."/>
        </authorList>
    </citation>
    <scope>NUCLEOTIDE SEQUENCE [LARGE SCALE GENOMIC DNA]</scope>
    <source>
        <strain evidence="3">cv. WU1-14</strain>
    </source>
</reference>
<evidence type="ECO:0000259" key="1">
    <source>
        <dbReference type="Pfam" id="PF24626"/>
    </source>
</evidence>
<protein>
    <recommendedName>
        <fullName evidence="1">Tf2-1-like SH3-like domain-containing protein</fullName>
    </recommendedName>
</protein>
<dbReference type="OrthoDB" id="1738613at2759"/>
<feature type="non-terminal residue" evidence="2">
    <location>
        <position position="1"/>
    </location>
</feature>
<dbReference type="PANTHER" id="PTHR46148:SF60">
    <property type="entry name" value="CHROMO DOMAIN-CONTAINING PROTEIN"/>
    <property type="match status" value="1"/>
</dbReference>
<dbReference type="Proteomes" id="UP000237105">
    <property type="component" value="Unassembled WGS sequence"/>
</dbReference>
<name>A0A2P5BXS3_PARAD</name>
<dbReference type="EMBL" id="JXTB01000205">
    <property type="protein sequence ID" value="PON53576.1"/>
    <property type="molecule type" value="Genomic_DNA"/>
</dbReference>
<keyword evidence="3" id="KW-1185">Reference proteome</keyword>
<dbReference type="AlphaFoldDB" id="A0A2P5BXS3"/>
<proteinExistence type="predicted"/>
<evidence type="ECO:0000313" key="2">
    <source>
        <dbReference type="EMBL" id="PON53576.1"/>
    </source>
</evidence>
<sequence>LKEIQSRQKSYVDPKRREVEFDTDDSVFLKVTPRRGVIRFEVKGKLAPRYIGLFEITERIGPVASRLNLPAQLGHVHNVFHVSMLKKYTPDLSHVVQYMHILI</sequence>
<dbReference type="InterPro" id="IPR056924">
    <property type="entry name" value="SH3_Tf2-1"/>
</dbReference>
<feature type="domain" description="Tf2-1-like SH3-like" evidence="1">
    <location>
        <begin position="25"/>
        <end position="88"/>
    </location>
</feature>
<dbReference type="PANTHER" id="PTHR46148">
    <property type="entry name" value="CHROMO DOMAIN-CONTAINING PROTEIN"/>
    <property type="match status" value="1"/>
</dbReference>
<comment type="caution">
    <text evidence="2">The sequence shown here is derived from an EMBL/GenBank/DDBJ whole genome shotgun (WGS) entry which is preliminary data.</text>
</comment>
<dbReference type="Pfam" id="PF24626">
    <property type="entry name" value="SH3_Tf2-1"/>
    <property type="match status" value="1"/>
</dbReference>
<organism evidence="2 3">
    <name type="scientific">Parasponia andersonii</name>
    <name type="common">Sponia andersonii</name>
    <dbReference type="NCBI Taxonomy" id="3476"/>
    <lineage>
        <taxon>Eukaryota</taxon>
        <taxon>Viridiplantae</taxon>
        <taxon>Streptophyta</taxon>
        <taxon>Embryophyta</taxon>
        <taxon>Tracheophyta</taxon>
        <taxon>Spermatophyta</taxon>
        <taxon>Magnoliopsida</taxon>
        <taxon>eudicotyledons</taxon>
        <taxon>Gunneridae</taxon>
        <taxon>Pentapetalae</taxon>
        <taxon>rosids</taxon>
        <taxon>fabids</taxon>
        <taxon>Rosales</taxon>
        <taxon>Cannabaceae</taxon>
        <taxon>Parasponia</taxon>
    </lineage>
</organism>